<dbReference type="Pfam" id="PF18912">
    <property type="entry name" value="DZR_2"/>
    <property type="match status" value="1"/>
</dbReference>
<dbReference type="EMBL" id="LR134418">
    <property type="protein sequence ID" value="VEH84776.1"/>
    <property type="molecule type" value="Genomic_DNA"/>
</dbReference>
<dbReference type="PATRIC" id="fig|45056.6.peg.63"/>
<evidence type="ECO:0000313" key="5">
    <source>
        <dbReference type="Proteomes" id="UP000054859"/>
    </source>
</evidence>
<proteinExistence type="inferred from homology"/>
<reference evidence="4 6" key="2">
    <citation type="submission" date="2018-12" db="EMBL/GenBank/DDBJ databases">
        <authorList>
            <consortium name="Pathogen Informatics"/>
        </authorList>
    </citation>
    <scope>NUCLEOTIDE SEQUENCE [LARGE SCALE GENOMIC DNA]</scope>
    <source>
        <strain evidence="4 6">NCTC12735</strain>
        <plasmid evidence="6">9</plasmid>
    </source>
</reference>
<feature type="domain" description="Double zinc ribbon" evidence="2">
    <location>
        <begin position="18"/>
        <end position="65"/>
    </location>
</feature>
<dbReference type="Proteomes" id="UP000054859">
    <property type="component" value="Unassembled WGS sequence"/>
</dbReference>
<dbReference type="Proteomes" id="UP000281170">
    <property type="component" value="Plasmid 9"/>
</dbReference>
<protein>
    <submittedName>
        <fullName evidence="3">Competence protein ComF</fullName>
    </submittedName>
</protein>
<dbReference type="SUPFAM" id="SSF53271">
    <property type="entry name" value="PRTase-like"/>
    <property type="match status" value="1"/>
</dbReference>
<gene>
    <name evidence="3" type="primary">comF</name>
    <name evidence="3" type="ORF">Lade_0060</name>
    <name evidence="4" type="ORF">NCTC12735_00395</name>
</gene>
<dbReference type="KEGG" id="ladl:NCTC12735_00395"/>
<dbReference type="InterPro" id="IPR044005">
    <property type="entry name" value="DZR_2"/>
</dbReference>
<reference evidence="3 5" key="1">
    <citation type="submission" date="2015-11" db="EMBL/GenBank/DDBJ databases">
        <title>Identification of large and diverse effector repertoires of 38 Legionella species.</title>
        <authorList>
            <person name="Burstein D."/>
            <person name="Amaro F."/>
            <person name="Zusman T."/>
            <person name="Lifshitz Z."/>
            <person name="Cohen O."/>
            <person name="Gilbert J.A."/>
            <person name="Pupko T."/>
            <person name="Shuman H.A."/>
            <person name="Segal G."/>
        </authorList>
    </citation>
    <scope>NUCLEOTIDE SEQUENCE [LARGE SCALE GENOMIC DNA]</scope>
    <source>
        <strain evidence="3 5">1762-AUS-E</strain>
    </source>
</reference>
<dbReference type="CDD" id="cd06223">
    <property type="entry name" value="PRTases_typeI"/>
    <property type="match status" value="1"/>
</dbReference>
<dbReference type="PANTHER" id="PTHR47505:SF1">
    <property type="entry name" value="DNA UTILIZATION PROTEIN YHGH"/>
    <property type="match status" value="1"/>
</dbReference>
<dbReference type="InterPro" id="IPR000836">
    <property type="entry name" value="PRTase_dom"/>
</dbReference>
<keyword evidence="5" id="KW-1185">Reference proteome</keyword>
<dbReference type="PANTHER" id="PTHR47505">
    <property type="entry name" value="DNA UTILIZATION PROTEIN YHGH"/>
    <property type="match status" value="1"/>
</dbReference>
<evidence type="ECO:0000259" key="2">
    <source>
        <dbReference type="Pfam" id="PF18912"/>
    </source>
</evidence>
<evidence type="ECO:0000313" key="6">
    <source>
        <dbReference type="Proteomes" id="UP000281170"/>
    </source>
</evidence>
<dbReference type="InterPro" id="IPR029057">
    <property type="entry name" value="PRTase-like"/>
</dbReference>
<organism evidence="3 5">
    <name type="scientific">Legionella adelaidensis</name>
    <dbReference type="NCBI Taxonomy" id="45056"/>
    <lineage>
        <taxon>Bacteria</taxon>
        <taxon>Pseudomonadati</taxon>
        <taxon>Pseudomonadota</taxon>
        <taxon>Gammaproteobacteria</taxon>
        <taxon>Legionellales</taxon>
        <taxon>Legionellaceae</taxon>
        <taxon>Legionella</taxon>
    </lineage>
</organism>
<name>A0A0W0R307_9GAMM</name>
<evidence type="ECO:0000256" key="1">
    <source>
        <dbReference type="ARBA" id="ARBA00008007"/>
    </source>
</evidence>
<evidence type="ECO:0000313" key="4">
    <source>
        <dbReference type="EMBL" id="VEH84776.1"/>
    </source>
</evidence>
<dbReference type="EMBL" id="LNKA01000001">
    <property type="protein sequence ID" value="KTC65402.1"/>
    <property type="molecule type" value="Genomic_DNA"/>
</dbReference>
<evidence type="ECO:0000313" key="3">
    <source>
        <dbReference type="EMBL" id="KTC65402.1"/>
    </source>
</evidence>
<geneLocation type="plasmid" evidence="4 6">
    <name>9</name>
</geneLocation>
<keyword evidence="4" id="KW-0614">Plasmid</keyword>
<dbReference type="InterPro" id="IPR051910">
    <property type="entry name" value="ComF/GntX_DNA_util-trans"/>
</dbReference>
<dbReference type="Gene3D" id="3.40.50.2020">
    <property type="match status" value="1"/>
</dbReference>
<comment type="similarity">
    <text evidence="1">Belongs to the ComF/GntX family.</text>
</comment>
<sequence length="232" mass="26290">MVWQRLTSITQKFYLKSVCFLCNQAHSHSKVICADCTNYLDPIGAACFSCATPLPQSDYLVCGRCIKKKPHVDSMQAAYYFTEPLRSIMHEFKYKGGIYLTQFLAELMLEKTPETILHSECFIPIPLHYKKLRQRGFNQAAELAKYLGKVLGIPVELNCCKKQIMTPAQAELRGVKRRQNLRDVFSISSITYKNITLIDDIITTGSTLNELARMIKKNSAITIHAWGCAKAV</sequence>
<dbReference type="STRING" id="45056.Lade_0060"/>
<dbReference type="AlphaFoldDB" id="A0A0W0R307"/>
<accession>A0A0W0R307</accession>